<evidence type="ECO:0000256" key="1">
    <source>
        <dbReference type="ARBA" id="ARBA00004328"/>
    </source>
</evidence>
<sequence length="428" mass="46686">MKKKLLALLKKKEERKKELGTKSSAASTVEELRSINAELDTLNGEIAEMRSMIDEMPDDDEPNGDPQQRSQEPGNPQQRNQPVGVTNVMGAYGFNQGNPQQPNQRSVDKLDTPEYRSAFMDYVTKGVRSDNLEFRADATTGTGDIGAVLPTTILNKIVEKLKDHGRIWSRVTKTSLQGGVEIPLSNAKPAATWVAAGTMSDKQKKTTSGAITFSYHKLQCRVAVELVAGTVALPVFEQTVTENIYEAMIVALEEAIINGTGVGQPLGIAKDTAIPAEQIVTLAAADFGKYETWTSVFGKLPRKYRNGAVLIMADADWTKYIEGMVDSTGQPIARVTYGLDGTQQEKLLGKDVLAIEDYLSSVDDAVSGDVVGIVCKLSDYMVNSNMQMTFKRYFSDDTDEWISKSTLIADGKLADRNGVVLIKKAATV</sequence>
<protein>
    <recommendedName>
        <fullName evidence="3">Phage capsid-like C-terminal domain-containing protein</fullName>
    </recommendedName>
</protein>
<proteinExistence type="predicted"/>
<dbReference type="SUPFAM" id="SSF56563">
    <property type="entry name" value="Major capsid protein gp5"/>
    <property type="match status" value="1"/>
</dbReference>
<organism evidence="4 5">
    <name type="scientific">Bacillus carboniphilus</name>
    <dbReference type="NCBI Taxonomy" id="86663"/>
    <lineage>
        <taxon>Bacteria</taxon>
        <taxon>Bacillati</taxon>
        <taxon>Bacillota</taxon>
        <taxon>Bacilli</taxon>
        <taxon>Bacillales</taxon>
        <taxon>Bacillaceae</taxon>
        <taxon>Bacillus</taxon>
    </lineage>
</organism>
<keyword evidence="5" id="KW-1185">Reference proteome</keyword>
<dbReference type="Pfam" id="PF05065">
    <property type="entry name" value="Phage_capsid"/>
    <property type="match status" value="1"/>
</dbReference>
<dbReference type="InterPro" id="IPR054612">
    <property type="entry name" value="Phage_capsid-like_C"/>
</dbReference>
<evidence type="ECO:0000259" key="3">
    <source>
        <dbReference type="Pfam" id="PF05065"/>
    </source>
</evidence>
<dbReference type="EMBL" id="BAAADJ010000001">
    <property type="protein sequence ID" value="GAA0313770.1"/>
    <property type="molecule type" value="Genomic_DNA"/>
</dbReference>
<evidence type="ECO:0000313" key="5">
    <source>
        <dbReference type="Proteomes" id="UP001500782"/>
    </source>
</evidence>
<evidence type="ECO:0000313" key="4">
    <source>
        <dbReference type="EMBL" id="GAA0313770.1"/>
    </source>
</evidence>
<comment type="subcellular location">
    <subcellularLocation>
        <location evidence="1">Virion</location>
    </subcellularLocation>
</comment>
<feature type="region of interest" description="Disordered" evidence="2">
    <location>
        <begin position="43"/>
        <end position="108"/>
    </location>
</feature>
<feature type="domain" description="Phage capsid-like C-terminal" evidence="3">
    <location>
        <begin position="146"/>
        <end position="423"/>
    </location>
</feature>
<dbReference type="NCBIfam" id="TIGR01554">
    <property type="entry name" value="major_cap_HK97"/>
    <property type="match status" value="1"/>
</dbReference>
<name>A0ABN0VP54_9BACI</name>
<feature type="compositionally biased region" description="Polar residues" evidence="2">
    <location>
        <begin position="65"/>
        <end position="84"/>
    </location>
</feature>
<feature type="compositionally biased region" description="Low complexity" evidence="2">
    <location>
        <begin position="95"/>
        <end position="104"/>
    </location>
</feature>
<reference evidence="4 5" key="1">
    <citation type="journal article" date="2019" name="Int. J. Syst. Evol. Microbiol.">
        <title>The Global Catalogue of Microorganisms (GCM) 10K type strain sequencing project: providing services to taxonomists for standard genome sequencing and annotation.</title>
        <authorList>
            <consortium name="The Broad Institute Genomics Platform"/>
            <consortium name="The Broad Institute Genome Sequencing Center for Infectious Disease"/>
            <person name="Wu L."/>
            <person name="Ma J."/>
        </authorList>
    </citation>
    <scope>NUCLEOTIDE SEQUENCE [LARGE SCALE GENOMIC DNA]</scope>
    <source>
        <strain evidence="4 5">JCM 9731</strain>
    </source>
</reference>
<evidence type="ECO:0000256" key="2">
    <source>
        <dbReference type="SAM" id="MobiDB-lite"/>
    </source>
</evidence>
<dbReference type="RefSeq" id="WP_343795254.1">
    <property type="nucleotide sequence ID" value="NZ_BAAADJ010000001.1"/>
</dbReference>
<gene>
    <name evidence="4" type="ORF">GCM10008967_00320</name>
</gene>
<comment type="caution">
    <text evidence="4">The sequence shown here is derived from an EMBL/GenBank/DDBJ whole genome shotgun (WGS) entry which is preliminary data.</text>
</comment>
<accession>A0ABN0VP54</accession>
<dbReference type="InterPro" id="IPR024455">
    <property type="entry name" value="Phage_capsid"/>
</dbReference>
<dbReference type="Proteomes" id="UP001500782">
    <property type="component" value="Unassembled WGS sequence"/>
</dbReference>